<sequence>MSVKLDPGEAVSDGRAPCGFTFSQDPFHLNKPVKEQPPNTAGRVEYQHSLQTQQREWSTSTASKHSRGSGVPAQPPNTAGRVEYQHSLQTQQREWSTSTASKHSRGSGVPAQPPNTAEGVEYQHSLQTQQGEWSTSTASKHSRESGVPAQPPNTAGRVEYQHSLQTQQREWKSALVSVSLPMVVSHPALSLFQICGFLGAMSPGRYHQKHLLALRFSALNPILDPWVFILFRKAIFCHLRQVLHCCQNPAHKPPTYQSTCWAGAPPPPANRLKLRGTGLALGTRAEAEGDRASVRDQG</sequence>
<dbReference type="AlphaFoldDB" id="A0A8T2MU59"/>
<evidence type="ECO:0000313" key="2">
    <source>
        <dbReference type="EMBL" id="KAG9330750.1"/>
    </source>
</evidence>
<name>A0A8T2MU59_9TELE</name>
<organism evidence="2 3">
    <name type="scientific">Albula glossodonta</name>
    <name type="common">roundjaw bonefish</name>
    <dbReference type="NCBI Taxonomy" id="121402"/>
    <lineage>
        <taxon>Eukaryota</taxon>
        <taxon>Metazoa</taxon>
        <taxon>Chordata</taxon>
        <taxon>Craniata</taxon>
        <taxon>Vertebrata</taxon>
        <taxon>Euteleostomi</taxon>
        <taxon>Actinopterygii</taxon>
        <taxon>Neopterygii</taxon>
        <taxon>Teleostei</taxon>
        <taxon>Albuliformes</taxon>
        <taxon>Albulidae</taxon>
        <taxon>Albula</taxon>
    </lineage>
</organism>
<feature type="region of interest" description="Disordered" evidence="1">
    <location>
        <begin position="1"/>
        <end position="155"/>
    </location>
</feature>
<evidence type="ECO:0000313" key="3">
    <source>
        <dbReference type="Proteomes" id="UP000824540"/>
    </source>
</evidence>
<evidence type="ECO:0000256" key="1">
    <source>
        <dbReference type="SAM" id="MobiDB-lite"/>
    </source>
</evidence>
<feature type="compositionally biased region" description="Polar residues" evidence="1">
    <location>
        <begin position="86"/>
        <end position="101"/>
    </location>
</feature>
<dbReference type="EMBL" id="JAFBMS010000464">
    <property type="protein sequence ID" value="KAG9330750.1"/>
    <property type="molecule type" value="Genomic_DNA"/>
</dbReference>
<gene>
    <name evidence="2" type="ORF">JZ751_022176</name>
</gene>
<dbReference type="Proteomes" id="UP000824540">
    <property type="component" value="Unassembled WGS sequence"/>
</dbReference>
<keyword evidence="3" id="KW-1185">Reference proteome</keyword>
<protein>
    <submittedName>
        <fullName evidence="2">Uncharacterized protein</fullName>
    </submittedName>
</protein>
<proteinExistence type="predicted"/>
<accession>A0A8T2MU59</accession>
<dbReference type="SUPFAM" id="SSF81321">
    <property type="entry name" value="Family A G protein-coupled receptor-like"/>
    <property type="match status" value="1"/>
</dbReference>
<dbReference type="OrthoDB" id="5959154at2759"/>
<feature type="compositionally biased region" description="Polar residues" evidence="1">
    <location>
        <begin position="124"/>
        <end position="139"/>
    </location>
</feature>
<reference evidence="2" key="1">
    <citation type="thesis" date="2021" institute="BYU ScholarsArchive" country="Provo, UT, USA">
        <title>Applications of and Algorithms for Genome Assembly and Genomic Analyses with an Emphasis on Marine Teleosts.</title>
        <authorList>
            <person name="Pickett B.D."/>
        </authorList>
    </citation>
    <scope>NUCLEOTIDE SEQUENCE</scope>
    <source>
        <strain evidence="2">HI-2016</strain>
    </source>
</reference>
<feature type="compositionally biased region" description="Polar residues" evidence="1">
    <location>
        <begin position="48"/>
        <end position="63"/>
    </location>
</feature>
<comment type="caution">
    <text evidence="2">The sequence shown here is derived from an EMBL/GenBank/DDBJ whole genome shotgun (WGS) entry which is preliminary data.</text>
</comment>